<feature type="transmembrane region" description="Helical" evidence="1">
    <location>
        <begin position="139"/>
        <end position="158"/>
    </location>
</feature>
<organism evidence="2 3">
    <name type="scientific">Hymenobacter defluvii</name>
    <dbReference type="NCBI Taxonomy" id="2054411"/>
    <lineage>
        <taxon>Bacteria</taxon>
        <taxon>Pseudomonadati</taxon>
        <taxon>Bacteroidota</taxon>
        <taxon>Cytophagia</taxon>
        <taxon>Cytophagales</taxon>
        <taxon>Hymenobacteraceae</taxon>
        <taxon>Hymenobacter</taxon>
    </lineage>
</organism>
<evidence type="ECO:0000313" key="3">
    <source>
        <dbReference type="Proteomes" id="UP000670527"/>
    </source>
</evidence>
<feature type="transmembrane region" description="Helical" evidence="1">
    <location>
        <begin position="116"/>
        <end position="133"/>
    </location>
</feature>
<keyword evidence="1" id="KW-1133">Transmembrane helix</keyword>
<keyword evidence="3" id="KW-1185">Reference proteome</keyword>
<feature type="transmembrane region" description="Helical" evidence="1">
    <location>
        <begin position="18"/>
        <end position="35"/>
    </location>
</feature>
<keyword evidence="1" id="KW-0472">Membrane</keyword>
<evidence type="ECO:0000256" key="1">
    <source>
        <dbReference type="SAM" id="Phobius"/>
    </source>
</evidence>
<feature type="transmembrane region" description="Helical" evidence="1">
    <location>
        <begin position="394"/>
        <end position="412"/>
    </location>
</feature>
<dbReference type="Proteomes" id="UP000670527">
    <property type="component" value="Unassembled WGS sequence"/>
</dbReference>
<gene>
    <name evidence="2" type="ORF">J4D97_18110</name>
</gene>
<feature type="transmembrane region" description="Helical" evidence="1">
    <location>
        <begin position="167"/>
        <end position="185"/>
    </location>
</feature>
<feature type="transmembrane region" description="Helical" evidence="1">
    <location>
        <begin position="232"/>
        <end position="254"/>
    </location>
</feature>
<evidence type="ECO:0000313" key="2">
    <source>
        <dbReference type="EMBL" id="MBO3272571.1"/>
    </source>
</evidence>
<feature type="transmembrane region" description="Helical" evidence="1">
    <location>
        <begin position="337"/>
        <end position="357"/>
    </location>
</feature>
<evidence type="ECO:0008006" key="4">
    <source>
        <dbReference type="Google" id="ProtNLM"/>
    </source>
</evidence>
<reference evidence="2 3" key="1">
    <citation type="submission" date="2021-03" db="EMBL/GenBank/DDBJ databases">
        <authorList>
            <person name="Kim M.K."/>
        </authorList>
    </citation>
    <scope>NUCLEOTIDE SEQUENCE [LARGE SCALE GENOMIC DNA]</scope>
    <source>
        <strain evidence="2 3">BT507</strain>
    </source>
</reference>
<feature type="transmembrane region" description="Helical" evidence="1">
    <location>
        <begin position="294"/>
        <end position="316"/>
    </location>
</feature>
<feature type="transmembrane region" description="Helical" evidence="1">
    <location>
        <begin position="363"/>
        <end position="382"/>
    </location>
</feature>
<proteinExistence type="predicted"/>
<accession>A0ABS3TG00</accession>
<feature type="transmembrane region" description="Helical" evidence="1">
    <location>
        <begin position="205"/>
        <end position="225"/>
    </location>
</feature>
<comment type="caution">
    <text evidence="2">The sequence shown here is derived from an EMBL/GenBank/DDBJ whole genome shotgun (WGS) entry which is preliminary data.</text>
</comment>
<sequence>MPLLTAARWSAITRWKTVIVLLFFSAILMLGLSVYRDYGVSWDEPVDRANGAVNLKYVAERLAPQLIRQNTAYASIPPLANYSDNDHGVAFELPLAALGVLFARGDSAAYYHLRHLLIFVLFWASCWSLYGIARHCVGSWLWALLAVGLLVLSPRFFAEAFFNGKDIVFMACFTVAMYTLVWLLVRPTLGRIMLHALTTALAIDMRVPGLLIIGFTIGMLGWQWLARPSHRLVWLSVLYVALTAVGVIIGWPFLWENPLTNFWWSYQHLSHYPWGGYSLYFGQLIDSHVPWHYLPVWIIITTPVPYLLAALVGIVVNSSHLLKERLTCMSFANQLNLLLIGWFLGPLLLVIILRSTFYDGWRHLYFIYPALVLLAVQGIRWLMHVAHRPKSIRYVALGVLLLSLAETVHTAIRMVQMHPFQQIYFSFLSPQTAERLFERDYWGLSYYQGLQWLINHQPDNTPLSVSAPVFTPIIANSLLLAPTEQARFKIHREPQKGRYFITNYRWHPQSYADSVGREIHSIQAEGIKILSIFDREAAAPSSKAR</sequence>
<dbReference type="RefSeq" id="WP_208308808.1">
    <property type="nucleotide sequence ID" value="NZ_JAGETX010000014.1"/>
</dbReference>
<name>A0ABS3TG00_9BACT</name>
<dbReference type="EMBL" id="JAGETX010000014">
    <property type="protein sequence ID" value="MBO3272571.1"/>
    <property type="molecule type" value="Genomic_DNA"/>
</dbReference>
<keyword evidence="1" id="KW-0812">Transmembrane</keyword>
<protein>
    <recommendedName>
        <fullName evidence="4">Glycosyltransferase RgtA/B/C/D-like domain-containing protein</fullName>
    </recommendedName>
</protein>